<accession>A0A7K4BYB5</accession>
<evidence type="ECO:0000313" key="3">
    <source>
        <dbReference type="EMBL" id="NMA44195.1"/>
    </source>
</evidence>
<feature type="domain" description="K Homology" evidence="2">
    <location>
        <begin position="28"/>
        <end position="99"/>
    </location>
</feature>
<organism evidence="3 4">
    <name type="scientific">Candidatus Iainarchaeum sp</name>
    <dbReference type="NCBI Taxonomy" id="3101447"/>
    <lineage>
        <taxon>Archaea</taxon>
        <taxon>Candidatus Iainarchaeota</taxon>
        <taxon>Candidatus Iainarchaeia</taxon>
        <taxon>Candidatus Iainarchaeales</taxon>
        <taxon>Candidatus Iainarchaeaceae</taxon>
        <taxon>Candidatus Iainarchaeum</taxon>
    </lineage>
</organism>
<dbReference type="InterPro" id="IPR009019">
    <property type="entry name" value="KH_sf_prok-type"/>
</dbReference>
<dbReference type="Proteomes" id="UP000526302">
    <property type="component" value="Unassembled WGS sequence"/>
</dbReference>
<reference evidence="3 4" key="1">
    <citation type="journal article" date="2020" name="Biotechnol. Biofuels">
        <title>New insights from the biogas microbiome by comprehensive genome-resolved metagenomics of nearly 1600 species originating from multiple anaerobic digesters.</title>
        <authorList>
            <person name="Campanaro S."/>
            <person name="Treu L."/>
            <person name="Rodriguez-R L.M."/>
            <person name="Kovalovszki A."/>
            <person name="Ziels R.M."/>
            <person name="Maus I."/>
            <person name="Zhu X."/>
            <person name="Kougias P.G."/>
            <person name="Basile A."/>
            <person name="Luo G."/>
            <person name="Schluter A."/>
            <person name="Konstantinidis K.T."/>
            <person name="Angelidaki I."/>
        </authorList>
    </citation>
    <scope>NUCLEOTIDE SEQUENCE [LARGE SCALE GENOMIC DNA]</scope>
    <source>
        <strain evidence="3">AS22ysBPME_79</strain>
    </source>
</reference>
<dbReference type="InterPro" id="IPR004044">
    <property type="entry name" value="KH_dom_type_2"/>
</dbReference>
<evidence type="ECO:0000256" key="1">
    <source>
        <dbReference type="ARBA" id="ARBA00022884"/>
    </source>
</evidence>
<comment type="caution">
    <text evidence="3">The sequence shown here is derived from an EMBL/GenBank/DDBJ whole genome shotgun (WGS) entry which is preliminary data.</text>
</comment>
<sequence>MKLTMKEILLMNALTNVSKVSPKDCIIENNIVTFLVNSNEVGKAIGKKATNVKELETKLKKRIEIIGYYEKPEMVIEKTFDATSTSVKEKKEKIIITMDGTNKRKVLGNFSRFKRVKELIKRNYGVEIILV</sequence>
<keyword evidence="1" id="KW-0694">RNA-binding</keyword>
<name>A0A7K4BYB5_9ARCH</name>
<gene>
    <name evidence="3" type="ORF">GX950_00065</name>
</gene>
<dbReference type="InterPro" id="IPR004087">
    <property type="entry name" value="KH_dom"/>
</dbReference>
<dbReference type="InterPro" id="IPR015946">
    <property type="entry name" value="KH_dom-like_a/b"/>
</dbReference>
<dbReference type="AlphaFoldDB" id="A0A7K4BYB5"/>
<dbReference type="EMBL" id="JAAZKV010000001">
    <property type="protein sequence ID" value="NMA44195.1"/>
    <property type="molecule type" value="Genomic_DNA"/>
</dbReference>
<evidence type="ECO:0000313" key="4">
    <source>
        <dbReference type="Proteomes" id="UP000526302"/>
    </source>
</evidence>
<protein>
    <submittedName>
        <fullName evidence="3">KH domain-containing protein</fullName>
    </submittedName>
</protein>
<dbReference type="GO" id="GO:0003723">
    <property type="term" value="F:RNA binding"/>
    <property type="evidence" value="ECO:0007669"/>
    <property type="project" value="UniProtKB-KW"/>
</dbReference>
<evidence type="ECO:0000259" key="2">
    <source>
        <dbReference type="SMART" id="SM00322"/>
    </source>
</evidence>
<dbReference type="Gene3D" id="3.30.300.20">
    <property type="match status" value="1"/>
</dbReference>
<dbReference type="SMART" id="SM00322">
    <property type="entry name" value="KH"/>
    <property type="match status" value="1"/>
</dbReference>
<dbReference type="Pfam" id="PF07650">
    <property type="entry name" value="KH_2"/>
    <property type="match status" value="1"/>
</dbReference>
<proteinExistence type="predicted"/>
<dbReference type="SUPFAM" id="SSF54814">
    <property type="entry name" value="Prokaryotic type KH domain (KH-domain type II)"/>
    <property type="match status" value="1"/>
</dbReference>